<gene>
    <name evidence="11" type="ORF">THIAE_05535</name>
</gene>
<evidence type="ECO:0000256" key="6">
    <source>
        <dbReference type="ARBA" id="ARBA00022833"/>
    </source>
</evidence>
<dbReference type="RefSeq" id="WP_006460398.1">
    <property type="nucleotide sequence ID" value="NZ_CP007030.1"/>
</dbReference>
<dbReference type="PANTHER" id="PTHR30616">
    <property type="entry name" value="UNCHARACTERIZED PROTEIN YFIH"/>
    <property type="match status" value="1"/>
</dbReference>
<dbReference type="eggNOG" id="COG1496">
    <property type="taxonomic scope" value="Bacteria"/>
</dbReference>
<reference evidence="11 12" key="1">
    <citation type="submission" date="2013-12" db="EMBL/GenBank/DDBJ databases">
        <authorList>
            <consortium name="DOE Joint Genome Institute"/>
            <person name="Kappler U."/>
            <person name="Huntemann M."/>
            <person name="Han J."/>
            <person name="Chen A."/>
            <person name="Kyrpides N."/>
            <person name="Mavromatis K."/>
            <person name="Markowitz V."/>
            <person name="Palaniappan K."/>
            <person name="Ivanova N."/>
            <person name="Schaumberg A."/>
            <person name="Pati A."/>
            <person name="Liolios K."/>
            <person name="Nordberg H.P."/>
            <person name="Cantor M.N."/>
            <person name="Hua S.X."/>
            <person name="Woyke T."/>
        </authorList>
    </citation>
    <scope>NUCLEOTIDE SEQUENCE [LARGE SCALE GENOMIC DNA]</scope>
    <source>
        <strain evidence="12">AL2</strain>
    </source>
</reference>
<dbReference type="InterPro" id="IPR003730">
    <property type="entry name" value="Cu_polyphenol_OxRdtase"/>
</dbReference>
<dbReference type="InterPro" id="IPR011324">
    <property type="entry name" value="Cytotoxic_necrot_fac-like_cat"/>
</dbReference>
<dbReference type="Gene3D" id="3.60.140.10">
    <property type="entry name" value="CNF1/YfiH-like putative cysteine hydrolases"/>
    <property type="match status" value="1"/>
</dbReference>
<dbReference type="STRING" id="717772.THIAE_05535"/>
<dbReference type="GO" id="GO:0016787">
    <property type="term" value="F:hydrolase activity"/>
    <property type="evidence" value="ECO:0007669"/>
    <property type="project" value="UniProtKB-KW"/>
</dbReference>
<dbReference type="OrthoDB" id="4279at2"/>
<dbReference type="GO" id="GO:0017061">
    <property type="term" value="F:S-methyl-5-thioadenosine phosphorylase activity"/>
    <property type="evidence" value="ECO:0007669"/>
    <property type="project" value="UniProtKB-EC"/>
</dbReference>
<organism evidence="11 12">
    <name type="scientific">Thiomicrospira aerophila AL3</name>
    <dbReference type="NCBI Taxonomy" id="717772"/>
    <lineage>
        <taxon>Bacteria</taxon>
        <taxon>Pseudomonadati</taxon>
        <taxon>Pseudomonadota</taxon>
        <taxon>Gammaproteobacteria</taxon>
        <taxon>Thiotrichales</taxon>
        <taxon>Piscirickettsiaceae</taxon>
        <taxon>Thiomicrospira</taxon>
    </lineage>
</organism>
<dbReference type="Pfam" id="PF02578">
    <property type="entry name" value="Cu-oxidase_4"/>
    <property type="match status" value="1"/>
</dbReference>
<evidence type="ECO:0000256" key="3">
    <source>
        <dbReference type="ARBA" id="ARBA00022679"/>
    </source>
</evidence>
<proteinExistence type="inferred from homology"/>
<dbReference type="NCBIfam" id="TIGR00726">
    <property type="entry name" value="peptidoglycan editing factor PgeF"/>
    <property type="match status" value="1"/>
</dbReference>
<dbReference type="EMBL" id="CP007030">
    <property type="protein sequence ID" value="AHF01330.1"/>
    <property type="molecule type" value="Genomic_DNA"/>
</dbReference>
<evidence type="ECO:0000313" key="12">
    <source>
        <dbReference type="Proteomes" id="UP000005380"/>
    </source>
</evidence>
<keyword evidence="6" id="KW-0862">Zinc</keyword>
<evidence type="ECO:0000313" key="11">
    <source>
        <dbReference type="EMBL" id="AHF01330.1"/>
    </source>
</evidence>
<evidence type="ECO:0000256" key="8">
    <source>
        <dbReference type="ARBA" id="ARBA00048968"/>
    </source>
</evidence>
<evidence type="ECO:0000256" key="5">
    <source>
        <dbReference type="ARBA" id="ARBA00022801"/>
    </source>
</evidence>
<dbReference type="SUPFAM" id="SSF64438">
    <property type="entry name" value="CNF1/YfiH-like putative cysteine hydrolases"/>
    <property type="match status" value="1"/>
</dbReference>
<dbReference type="CDD" id="cd16833">
    <property type="entry name" value="YfiH"/>
    <property type="match status" value="1"/>
</dbReference>
<comment type="catalytic activity">
    <reaction evidence="7">
        <text>adenosine + H2O + H(+) = inosine + NH4(+)</text>
        <dbReference type="Rhea" id="RHEA:24408"/>
        <dbReference type="ChEBI" id="CHEBI:15377"/>
        <dbReference type="ChEBI" id="CHEBI:15378"/>
        <dbReference type="ChEBI" id="CHEBI:16335"/>
        <dbReference type="ChEBI" id="CHEBI:17596"/>
        <dbReference type="ChEBI" id="CHEBI:28938"/>
        <dbReference type="EC" id="3.5.4.4"/>
    </reaction>
    <physiologicalReaction direction="left-to-right" evidence="7">
        <dbReference type="Rhea" id="RHEA:24409"/>
    </physiologicalReaction>
</comment>
<dbReference type="AlphaFoldDB" id="W0DRS7"/>
<dbReference type="PANTHER" id="PTHR30616:SF2">
    <property type="entry name" value="PURINE NUCLEOSIDE PHOSPHORYLASE LACC1"/>
    <property type="match status" value="1"/>
</dbReference>
<evidence type="ECO:0000256" key="7">
    <source>
        <dbReference type="ARBA" id="ARBA00047989"/>
    </source>
</evidence>
<evidence type="ECO:0000256" key="10">
    <source>
        <dbReference type="RuleBase" id="RU361274"/>
    </source>
</evidence>
<keyword evidence="12" id="KW-1185">Reference proteome</keyword>
<comment type="catalytic activity">
    <reaction evidence="9">
        <text>S-methyl-5'-thioadenosine + phosphate = 5-(methylsulfanyl)-alpha-D-ribose 1-phosphate + adenine</text>
        <dbReference type="Rhea" id="RHEA:11852"/>
        <dbReference type="ChEBI" id="CHEBI:16708"/>
        <dbReference type="ChEBI" id="CHEBI:17509"/>
        <dbReference type="ChEBI" id="CHEBI:43474"/>
        <dbReference type="ChEBI" id="CHEBI:58533"/>
        <dbReference type="EC" id="2.4.2.28"/>
    </reaction>
    <physiologicalReaction direction="left-to-right" evidence="9">
        <dbReference type="Rhea" id="RHEA:11853"/>
    </physiologicalReaction>
</comment>
<dbReference type="GO" id="GO:0005507">
    <property type="term" value="F:copper ion binding"/>
    <property type="evidence" value="ECO:0007669"/>
    <property type="project" value="TreeGrafter"/>
</dbReference>
<keyword evidence="4" id="KW-0479">Metal-binding</keyword>
<dbReference type="Proteomes" id="UP000005380">
    <property type="component" value="Chromosome"/>
</dbReference>
<sequence>MNQASLMNKSKMSFLRPDWPAPAWVGALTTLRHGGVSTGAYASLNMADHVGDEQAAVTQNRLALRNAVAPDMQWFWMAQQHTTTVLEAPQDFAAVMPIADGMWTTQPGLVMTTLTADCMPVLFCHFRQPVVAAVHAGWKGLLDGILEQTLQTLPGEPKDYLVWIGPSILQASFEVSEDFRADFITREPRWQPFFKVNATNPTHWLADLPAMAESVLRTGGVQAVYQSGVCTYQHQQDFYSYRRQATTGRMVSCIWINPY</sequence>
<keyword evidence="3" id="KW-0808">Transferase</keyword>
<evidence type="ECO:0000256" key="2">
    <source>
        <dbReference type="ARBA" id="ARBA00007353"/>
    </source>
</evidence>
<dbReference type="KEGG" id="tao:THIAE_05535"/>
<name>W0DRS7_9GAMM</name>
<evidence type="ECO:0000256" key="4">
    <source>
        <dbReference type="ARBA" id="ARBA00022723"/>
    </source>
</evidence>
<keyword evidence="5" id="KW-0378">Hydrolase</keyword>
<comment type="catalytic activity">
    <reaction evidence="1">
        <text>inosine + phosphate = alpha-D-ribose 1-phosphate + hypoxanthine</text>
        <dbReference type="Rhea" id="RHEA:27646"/>
        <dbReference type="ChEBI" id="CHEBI:17368"/>
        <dbReference type="ChEBI" id="CHEBI:17596"/>
        <dbReference type="ChEBI" id="CHEBI:43474"/>
        <dbReference type="ChEBI" id="CHEBI:57720"/>
        <dbReference type="EC" id="2.4.2.1"/>
    </reaction>
    <physiologicalReaction direction="left-to-right" evidence="1">
        <dbReference type="Rhea" id="RHEA:27647"/>
    </physiologicalReaction>
</comment>
<protein>
    <recommendedName>
        <fullName evidence="10">Purine nucleoside phosphorylase</fullName>
    </recommendedName>
</protein>
<evidence type="ECO:0000256" key="1">
    <source>
        <dbReference type="ARBA" id="ARBA00000553"/>
    </source>
</evidence>
<comment type="catalytic activity">
    <reaction evidence="8">
        <text>adenosine + phosphate = alpha-D-ribose 1-phosphate + adenine</text>
        <dbReference type="Rhea" id="RHEA:27642"/>
        <dbReference type="ChEBI" id="CHEBI:16335"/>
        <dbReference type="ChEBI" id="CHEBI:16708"/>
        <dbReference type="ChEBI" id="CHEBI:43474"/>
        <dbReference type="ChEBI" id="CHEBI:57720"/>
        <dbReference type="EC" id="2.4.2.1"/>
    </reaction>
    <physiologicalReaction direction="left-to-right" evidence="8">
        <dbReference type="Rhea" id="RHEA:27643"/>
    </physiologicalReaction>
</comment>
<dbReference type="FunCoup" id="W0DRS7">
    <property type="interactions" value="404"/>
</dbReference>
<dbReference type="HOGENOM" id="CLU_065784_1_1_6"/>
<comment type="similarity">
    <text evidence="2 10">Belongs to the purine nucleoside phosphorylase YfiH/LACC1 family.</text>
</comment>
<accession>W0DRS7</accession>
<evidence type="ECO:0000256" key="9">
    <source>
        <dbReference type="ARBA" id="ARBA00049893"/>
    </source>
</evidence>
<dbReference type="InterPro" id="IPR038371">
    <property type="entry name" value="Cu_polyphenol_OxRdtase_sf"/>
</dbReference>
<dbReference type="InParanoid" id="W0DRS7"/>